<sequence>HLKEAQWLSSEVLSRQASLGAASASSTCLPSLFLLGHELLDLLASVASSKRCGPTHRSQLGKPMFQCYPIALRVVHHNVSLVRLMAAALRRCRLHSNWLRLPIWRLGAFDSHRRGFLQFRASCGHAMEEPRPHGSTPAELRCRYIFRTYDEDCDGCLSFSRVRAHQRPTRKRTQTQAKPAASPGSTSER</sequence>
<proteinExistence type="predicted"/>
<protein>
    <submittedName>
        <fullName evidence="3">EF-hand domain-containing protein</fullName>
    </submittedName>
</protein>
<accession>A0A1I8FFJ2</accession>
<dbReference type="WBParaSite" id="maker-unitig_32895-snap-gene-0.2-mRNA-1">
    <property type="protein sequence ID" value="maker-unitig_32895-snap-gene-0.2-mRNA-1"/>
    <property type="gene ID" value="maker-unitig_32895-snap-gene-0.2"/>
</dbReference>
<evidence type="ECO:0000313" key="3">
    <source>
        <dbReference type="WBParaSite" id="maker-unitig_32895-snap-gene-0.2-mRNA-1"/>
    </source>
</evidence>
<feature type="region of interest" description="Disordered" evidence="1">
    <location>
        <begin position="164"/>
        <end position="189"/>
    </location>
</feature>
<dbReference type="AlphaFoldDB" id="A0A1I8FFJ2"/>
<evidence type="ECO:0000313" key="2">
    <source>
        <dbReference type="Proteomes" id="UP000095280"/>
    </source>
</evidence>
<organism evidence="2 3">
    <name type="scientific">Macrostomum lignano</name>
    <dbReference type="NCBI Taxonomy" id="282301"/>
    <lineage>
        <taxon>Eukaryota</taxon>
        <taxon>Metazoa</taxon>
        <taxon>Spiralia</taxon>
        <taxon>Lophotrochozoa</taxon>
        <taxon>Platyhelminthes</taxon>
        <taxon>Rhabditophora</taxon>
        <taxon>Macrostomorpha</taxon>
        <taxon>Macrostomida</taxon>
        <taxon>Macrostomidae</taxon>
        <taxon>Macrostomum</taxon>
    </lineage>
</organism>
<name>A0A1I8FFJ2_9PLAT</name>
<evidence type="ECO:0000256" key="1">
    <source>
        <dbReference type="SAM" id="MobiDB-lite"/>
    </source>
</evidence>
<keyword evidence="2" id="KW-1185">Reference proteome</keyword>
<feature type="compositionally biased region" description="Basic residues" evidence="1">
    <location>
        <begin position="164"/>
        <end position="173"/>
    </location>
</feature>
<reference evidence="3" key="1">
    <citation type="submission" date="2016-11" db="UniProtKB">
        <authorList>
            <consortium name="WormBaseParasite"/>
        </authorList>
    </citation>
    <scope>IDENTIFICATION</scope>
</reference>
<dbReference type="Proteomes" id="UP000095280">
    <property type="component" value="Unplaced"/>
</dbReference>